<evidence type="ECO:0000313" key="4">
    <source>
        <dbReference type="Proteomes" id="UP001499915"/>
    </source>
</evidence>
<dbReference type="PANTHER" id="PTHR43630:SF2">
    <property type="entry name" value="GLYCOSYLTRANSFERASE"/>
    <property type="match status" value="1"/>
</dbReference>
<dbReference type="Pfam" id="PF00535">
    <property type="entry name" value="Glycos_transf_2"/>
    <property type="match status" value="1"/>
</dbReference>
<feature type="domain" description="Glycosyltransferase 2-like" evidence="2">
    <location>
        <begin position="7"/>
        <end position="93"/>
    </location>
</feature>
<dbReference type="InterPro" id="IPR001173">
    <property type="entry name" value="Glyco_trans_2-like"/>
</dbReference>
<evidence type="ECO:0000259" key="2">
    <source>
        <dbReference type="Pfam" id="PF00535"/>
    </source>
</evidence>
<dbReference type="CDD" id="cd02511">
    <property type="entry name" value="Beta4Glucosyltransferase"/>
    <property type="match status" value="1"/>
</dbReference>
<keyword evidence="4" id="KW-1185">Reference proteome</keyword>
<dbReference type="RefSeq" id="WP_343807120.1">
    <property type="nucleotide sequence ID" value="NZ_BAAAET010000003.1"/>
</dbReference>
<dbReference type="SUPFAM" id="SSF53448">
    <property type="entry name" value="Nucleotide-diphospho-sugar transferases"/>
    <property type="match status" value="1"/>
</dbReference>
<evidence type="ECO:0000256" key="1">
    <source>
        <dbReference type="ARBA" id="ARBA00038494"/>
    </source>
</evidence>
<organism evidence="3 4">
    <name type="scientific">Marinobacterium maritimum</name>
    <dbReference type="NCBI Taxonomy" id="500162"/>
    <lineage>
        <taxon>Bacteria</taxon>
        <taxon>Pseudomonadati</taxon>
        <taxon>Pseudomonadota</taxon>
        <taxon>Gammaproteobacteria</taxon>
        <taxon>Oceanospirillales</taxon>
        <taxon>Oceanospirillaceae</taxon>
        <taxon>Marinobacterium</taxon>
    </lineage>
</organism>
<comment type="similarity">
    <text evidence="1">Belongs to the glycosyltransferase 2 family. WaaE/KdtX subfamily.</text>
</comment>
<reference evidence="4" key="1">
    <citation type="journal article" date="2019" name="Int. J. Syst. Evol. Microbiol.">
        <title>The Global Catalogue of Microorganisms (GCM) 10K type strain sequencing project: providing services to taxonomists for standard genome sequencing and annotation.</title>
        <authorList>
            <consortium name="The Broad Institute Genomics Platform"/>
            <consortium name="The Broad Institute Genome Sequencing Center for Infectious Disease"/>
            <person name="Wu L."/>
            <person name="Ma J."/>
        </authorList>
    </citation>
    <scope>NUCLEOTIDE SEQUENCE [LARGE SCALE GENOMIC DNA]</scope>
    <source>
        <strain evidence="4">JCM 15134</strain>
    </source>
</reference>
<dbReference type="Proteomes" id="UP001499915">
    <property type="component" value="Unassembled WGS sequence"/>
</dbReference>
<gene>
    <name evidence="3" type="ORF">GCM10009104_27890</name>
</gene>
<dbReference type="Gene3D" id="3.90.550.10">
    <property type="entry name" value="Spore Coat Polysaccharide Biosynthesis Protein SpsA, Chain A"/>
    <property type="match status" value="1"/>
</dbReference>
<accession>A0ABP3TFH1</accession>
<sequence length="269" mass="30645">MSKLPISVFIICQNEADRIGLVLESVAGLADEIIIVDSGSEDETLEIARRFTDKVFYRKWEGFGQQKVYAESLCKHEWILNLDADEVLLDEVKNSITELFSLPAESRKASYSLDIRHVSIMAKSLQPRPFGPRNLTPRLYNRNKAGFKDSAVHDKVVNFDGSAPGVLKGPVAHISLKSFSHMWEKIRSYSELQAHEWTRKGRKVSPLQLLYDPPFFFIKNYFLRRLCFIGAEGLVMSFALSAGRALRIGMAIELRTRQQRQQQDKPPAD</sequence>
<dbReference type="PANTHER" id="PTHR43630">
    <property type="entry name" value="POLY-BETA-1,6-N-ACETYL-D-GLUCOSAMINE SYNTHASE"/>
    <property type="match status" value="1"/>
</dbReference>
<protein>
    <submittedName>
        <fullName evidence="3">Glycosyltransferase family 2 protein</fullName>
    </submittedName>
</protein>
<comment type="caution">
    <text evidence="3">The sequence shown here is derived from an EMBL/GenBank/DDBJ whole genome shotgun (WGS) entry which is preliminary data.</text>
</comment>
<proteinExistence type="inferred from homology"/>
<name>A0ABP3TFH1_9GAMM</name>
<evidence type="ECO:0000313" key="3">
    <source>
        <dbReference type="EMBL" id="GAA0697905.1"/>
    </source>
</evidence>
<dbReference type="EMBL" id="BAAAET010000003">
    <property type="protein sequence ID" value="GAA0697905.1"/>
    <property type="molecule type" value="Genomic_DNA"/>
</dbReference>
<dbReference type="InterPro" id="IPR029044">
    <property type="entry name" value="Nucleotide-diphossugar_trans"/>
</dbReference>